<feature type="transmembrane region" description="Helical" evidence="2">
    <location>
        <begin position="12"/>
        <end position="32"/>
    </location>
</feature>
<evidence type="ECO:0000313" key="3">
    <source>
        <dbReference type="EMBL" id="KKR01744.1"/>
    </source>
</evidence>
<evidence type="ECO:0000313" key="4">
    <source>
        <dbReference type="Proteomes" id="UP000033881"/>
    </source>
</evidence>
<keyword evidence="2" id="KW-1133">Transmembrane helix</keyword>
<gene>
    <name evidence="3" type="ORF">UT24_C0002G0007</name>
</gene>
<feature type="region of interest" description="Disordered" evidence="1">
    <location>
        <begin position="83"/>
        <end position="108"/>
    </location>
</feature>
<protein>
    <submittedName>
        <fullName evidence="3">Uncharacterized protein</fullName>
    </submittedName>
</protein>
<name>A0A0G0MCG8_9BACT</name>
<dbReference type="EMBL" id="LBWB01000002">
    <property type="protein sequence ID" value="KKR01744.1"/>
    <property type="molecule type" value="Genomic_DNA"/>
</dbReference>
<dbReference type="STRING" id="1618574.UT24_C0002G0007"/>
<reference evidence="3 4" key="1">
    <citation type="journal article" date="2015" name="Nature">
        <title>rRNA introns, odd ribosomes, and small enigmatic genomes across a large radiation of phyla.</title>
        <authorList>
            <person name="Brown C.T."/>
            <person name="Hug L.A."/>
            <person name="Thomas B.C."/>
            <person name="Sharon I."/>
            <person name="Castelle C.J."/>
            <person name="Singh A."/>
            <person name="Wilkins M.J."/>
            <person name="Williams K.H."/>
            <person name="Banfield J.F."/>
        </authorList>
    </citation>
    <scope>NUCLEOTIDE SEQUENCE [LARGE SCALE GENOMIC DNA]</scope>
</reference>
<sequence>MKKPKAPRLVTVAIFTTITTIFWIFFSLYRILATESPPKVDSKLLEPISPELDRDSLNKLEERVFFEESDITKPFLVPLLPIPTGISEEQPPEETIEESTESASVTEI</sequence>
<dbReference type="Proteomes" id="UP000033881">
    <property type="component" value="Unassembled WGS sequence"/>
</dbReference>
<feature type="compositionally biased region" description="Acidic residues" evidence="1">
    <location>
        <begin position="90"/>
        <end position="100"/>
    </location>
</feature>
<dbReference type="AlphaFoldDB" id="A0A0G0MCG8"/>
<accession>A0A0G0MCG8</accession>
<evidence type="ECO:0000256" key="2">
    <source>
        <dbReference type="SAM" id="Phobius"/>
    </source>
</evidence>
<proteinExistence type="predicted"/>
<keyword evidence="2" id="KW-0472">Membrane</keyword>
<evidence type="ECO:0000256" key="1">
    <source>
        <dbReference type="SAM" id="MobiDB-lite"/>
    </source>
</evidence>
<keyword evidence="2" id="KW-0812">Transmembrane</keyword>
<organism evidence="3 4">
    <name type="scientific">Candidatus Woesebacteria bacterium GW2011_GWB1_39_12</name>
    <dbReference type="NCBI Taxonomy" id="1618574"/>
    <lineage>
        <taxon>Bacteria</taxon>
        <taxon>Candidatus Woeseibacteriota</taxon>
    </lineage>
</organism>
<comment type="caution">
    <text evidence="3">The sequence shown here is derived from an EMBL/GenBank/DDBJ whole genome shotgun (WGS) entry which is preliminary data.</text>
</comment>